<evidence type="ECO:0000256" key="2">
    <source>
        <dbReference type="ARBA" id="ARBA00023136"/>
    </source>
</evidence>
<reference evidence="5" key="1">
    <citation type="journal article" date="2019" name="Int. J. Syst. Evol. Microbiol.">
        <title>The Global Catalogue of Microorganisms (GCM) 10K type strain sequencing project: providing services to taxonomists for standard genome sequencing and annotation.</title>
        <authorList>
            <consortium name="The Broad Institute Genomics Platform"/>
            <consortium name="The Broad Institute Genome Sequencing Center for Infectious Disease"/>
            <person name="Wu L."/>
            <person name="Ma J."/>
        </authorList>
    </citation>
    <scope>NUCLEOTIDE SEQUENCE [LARGE SCALE GENOMIC DNA]</scope>
    <source>
        <strain evidence="5">JCM 17664</strain>
    </source>
</reference>
<dbReference type="PROSITE" id="PS51779">
    <property type="entry name" value="POTRA"/>
    <property type="match status" value="1"/>
</dbReference>
<comment type="caution">
    <text evidence="4">The sequence shown here is derived from an EMBL/GenBank/DDBJ whole genome shotgun (WGS) entry which is preliminary data.</text>
</comment>
<feature type="domain" description="POTRA" evidence="3">
    <location>
        <begin position="58"/>
        <end position="134"/>
    </location>
</feature>
<dbReference type="InterPro" id="IPR010827">
    <property type="entry name" value="BamA/TamA_POTRA"/>
</dbReference>
<organism evidence="4 5">
    <name type="scientific">Compostibacter hankyongensis</name>
    <dbReference type="NCBI Taxonomy" id="1007089"/>
    <lineage>
        <taxon>Bacteria</taxon>
        <taxon>Pseudomonadati</taxon>
        <taxon>Bacteroidota</taxon>
        <taxon>Chitinophagia</taxon>
        <taxon>Chitinophagales</taxon>
        <taxon>Chitinophagaceae</taxon>
        <taxon>Compostibacter</taxon>
    </lineage>
</organism>
<protein>
    <recommendedName>
        <fullName evidence="3">POTRA domain-containing protein</fullName>
    </recommendedName>
</protein>
<dbReference type="Gene3D" id="2.40.160.50">
    <property type="entry name" value="membrane protein fhac: a member of the omp85/tpsb transporter family"/>
    <property type="match status" value="1"/>
</dbReference>
<dbReference type="EMBL" id="BAABFN010000004">
    <property type="protein sequence ID" value="GAA4310612.1"/>
    <property type="molecule type" value="Genomic_DNA"/>
</dbReference>
<dbReference type="RefSeq" id="WP_344978623.1">
    <property type="nucleotide sequence ID" value="NZ_BAABFN010000004.1"/>
</dbReference>
<keyword evidence="2" id="KW-0472">Membrane</keyword>
<evidence type="ECO:0000256" key="1">
    <source>
        <dbReference type="ARBA" id="ARBA00004370"/>
    </source>
</evidence>
<accession>A0ABP8FTG9</accession>
<proteinExistence type="predicted"/>
<dbReference type="InterPro" id="IPR034746">
    <property type="entry name" value="POTRA"/>
</dbReference>
<comment type="subcellular location">
    <subcellularLocation>
        <location evidence="1">Membrane</location>
    </subcellularLocation>
</comment>
<gene>
    <name evidence="4" type="ORF">GCM10023143_19190</name>
</gene>
<evidence type="ECO:0000313" key="5">
    <source>
        <dbReference type="Proteomes" id="UP001501207"/>
    </source>
</evidence>
<keyword evidence="5" id="KW-1185">Reference proteome</keyword>
<evidence type="ECO:0000313" key="4">
    <source>
        <dbReference type="EMBL" id="GAA4310612.1"/>
    </source>
</evidence>
<evidence type="ECO:0000259" key="3">
    <source>
        <dbReference type="PROSITE" id="PS51779"/>
    </source>
</evidence>
<dbReference type="Pfam" id="PF07244">
    <property type="entry name" value="POTRA"/>
    <property type="match status" value="1"/>
</dbReference>
<name>A0ABP8FTG9_9BACT</name>
<dbReference type="Gene3D" id="3.10.20.310">
    <property type="entry name" value="membrane protein fhac"/>
    <property type="match status" value="1"/>
</dbReference>
<dbReference type="Proteomes" id="UP001501207">
    <property type="component" value="Unassembled WGS sequence"/>
</dbReference>
<sequence length="494" mass="57480">MMNGRLLGIIFLGILISLRAPAQQKKPGLLNIEPLPDAVTGRTVTHTRYIPSPDSGFIVVRNITVTGNKKTRTPIILRELGIQPGDSLYRDNLRGFLEEKRQQILNTSLFLTVEVRLEHPEAPESDLTVSVTERWYLFPFPVFSLADRNFNVWWVEQHHRLDRINYGVHLHQYNLTGRNDNLTLTVQNGYTHSYGLTYDLPYFDKQLKQGLGLRLLYDQSREVNFVTDSNKQEYLKADHFVKKEFVAGIYYTYKKAIRLKHQLSLNYHYLSADDSVLQLNPVFFPEARSPQQFLELSYKFSYIGADSWAYPLKGFNLFATLTRRGFGLFGGHIGETELQLNTAEYLNPYPKTYLSFGLRGRVQTPSRQPYFIRRSGMGYYEDYLRGLEYYVADADYYGIFKTNLKREVLAFRVRSRLLPRQFSTIPVRIYVKTYADLGYAHNNMPGNSVLNNRLLYTWGVGLDIVTFYDLRFRIEYSFNQLGEKGLFLHTKSEL</sequence>